<dbReference type="SUPFAM" id="SSF55729">
    <property type="entry name" value="Acyl-CoA N-acyltransferases (Nat)"/>
    <property type="match status" value="1"/>
</dbReference>
<evidence type="ECO:0000313" key="3">
    <source>
        <dbReference type="Proteomes" id="UP000267081"/>
    </source>
</evidence>
<dbReference type="InterPro" id="IPR000182">
    <property type="entry name" value="GNAT_dom"/>
</dbReference>
<protein>
    <submittedName>
        <fullName evidence="2">N-acetyltransferase</fullName>
    </submittedName>
</protein>
<gene>
    <name evidence="2" type="ORF">EIY87_36595</name>
</gene>
<dbReference type="OrthoDB" id="9132139at2"/>
<dbReference type="Gene3D" id="3.40.630.30">
    <property type="match status" value="1"/>
</dbReference>
<dbReference type="EMBL" id="RSEC01000060">
    <property type="protein sequence ID" value="RSD10385.1"/>
    <property type="molecule type" value="Genomic_DNA"/>
</dbReference>
<dbReference type="PANTHER" id="PTHR43792">
    <property type="entry name" value="GNAT FAMILY, PUTATIVE (AFU_ORTHOLOGUE AFUA_3G00765)-RELATED-RELATED"/>
    <property type="match status" value="1"/>
</dbReference>
<dbReference type="PROSITE" id="PS51186">
    <property type="entry name" value="GNAT"/>
    <property type="match status" value="1"/>
</dbReference>
<dbReference type="Pfam" id="PF13302">
    <property type="entry name" value="Acetyltransf_3"/>
    <property type="match status" value="1"/>
</dbReference>
<evidence type="ECO:0000259" key="1">
    <source>
        <dbReference type="PROSITE" id="PS51186"/>
    </source>
</evidence>
<dbReference type="PANTHER" id="PTHR43792:SF1">
    <property type="entry name" value="N-ACETYLTRANSFERASE DOMAIN-CONTAINING PROTEIN"/>
    <property type="match status" value="1"/>
</dbReference>
<dbReference type="InterPro" id="IPR016181">
    <property type="entry name" value="Acyl_CoA_acyltransferase"/>
</dbReference>
<dbReference type="Proteomes" id="UP000267081">
    <property type="component" value="Unassembled WGS sequence"/>
</dbReference>
<sequence length="190" mass="21241">MLRPDYPITTDRLLLRPFTPGDLDALNSFQSRADVARYLYWGPRSRAESAAALAKRVHSSTLTKEGQFLAVAVELASTGQLIGDLNLEWLSSEHRQGEIGFVFHPDHHGKGLAAEATTELLRLGFEDLGLHRVIGRCDGRNTASAALMERLGMRREAHLKENEIVKGEWTDELIYAMLEDEWKDLRASGA</sequence>
<organism evidence="2 3">
    <name type="scientific">Amycolatopsis eburnea</name>
    <dbReference type="NCBI Taxonomy" id="2267691"/>
    <lineage>
        <taxon>Bacteria</taxon>
        <taxon>Bacillati</taxon>
        <taxon>Actinomycetota</taxon>
        <taxon>Actinomycetes</taxon>
        <taxon>Pseudonocardiales</taxon>
        <taxon>Pseudonocardiaceae</taxon>
        <taxon>Amycolatopsis</taxon>
    </lineage>
</organism>
<keyword evidence="3" id="KW-1185">Reference proteome</keyword>
<feature type="domain" description="N-acetyltransferase" evidence="1">
    <location>
        <begin position="13"/>
        <end position="180"/>
    </location>
</feature>
<accession>A0A3R9DD55</accession>
<comment type="caution">
    <text evidence="2">The sequence shown here is derived from an EMBL/GenBank/DDBJ whole genome shotgun (WGS) entry which is preliminary data.</text>
</comment>
<dbReference type="AlphaFoldDB" id="A0A3R9DD55"/>
<dbReference type="RefSeq" id="WP_125314541.1">
    <property type="nucleotide sequence ID" value="NZ_RSEC01000060.1"/>
</dbReference>
<evidence type="ECO:0000313" key="2">
    <source>
        <dbReference type="EMBL" id="RSD10385.1"/>
    </source>
</evidence>
<reference evidence="2 3" key="1">
    <citation type="submission" date="2018-12" db="EMBL/GenBank/DDBJ databases">
        <title>Amycolatopsis eburnea sp. nov. actinomycete associate with arbuscular mycorrhiza fungal spore.</title>
        <authorList>
            <person name="Lumyong S."/>
            <person name="Chaiya L."/>
        </authorList>
    </citation>
    <scope>NUCLEOTIDE SEQUENCE [LARGE SCALE GENOMIC DNA]</scope>
    <source>
        <strain evidence="2 3">GLM-1</strain>
    </source>
</reference>
<proteinExistence type="predicted"/>
<name>A0A3R9DD55_9PSEU</name>
<dbReference type="InterPro" id="IPR051531">
    <property type="entry name" value="N-acetyltransferase"/>
</dbReference>
<dbReference type="GO" id="GO:0016747">
    <property type="term" value="F:acyltransferase activity, transferring groups other than amino-acyl groups"/>
    <property type="evidence" value="ECO:0007669"/>
    <property type="project" value="InterPro"/>
</dbReference>
<keyword evidence="2" id="KW-0808">Transferase</keyword>